<evidence type="ECO:0000313" key="7">
    <source>
        <dbReference type="EMBL" id="KIK32778.1"/>
    </source>
</evidence>
<dbReference type="InterPro" id="IPR011356">
    <property type="entry name" value="Leucine_aapep/pepB"/>
</dbReference>
<dbReference type="GO" id="GO:0070006">
    <property type="term" value="F:metalloaminopeptidase activity"/>
    <property type="evidence" value="ECO:0007669"/>
    <property type="project" value="InterPro"/>
</dbReference>
<sequence length="158" mass="16999">MLILIYFGCRINVVAFTPLCENLPGPKATKPGDVIYAMNGKSVEVDNTDAEGRLVLADALYYASTEFKPHTVIDVATLTGAMDIALGEVYTGVFTTSDALWNRLSVATTFLLPSFFTGCGHIIAHAWDIHAILNQAGLEDLLPTSTGDAFRGERTPCS</sequence>
<keyword evidence="3" id="KW-0645">Protease</keyword>
<evidence type="ECO:0000256" key="1">
    <source>
        <dbReference type="ARBA" id="ARBA00009528"/>
    </source>
</evidence>
<dbReference type="GO" id="GO:0005737">
    <property type="term" value="C:cytoplasm"/>
    <property type="evidence" value="ECO:0007669"/>
    <property type="project" value="InterPro"/>
</dbReference>
<comment type="similarity">
    <text evidence="1">Belongs to the peptidase M17 family.</text>
</comment>
<dbReference type="HOGENOM" id="CLU_1670562_0_0_1"/>
<dbReference type="PANTHER" id="PTHR11963">
    <property type="entry name" value="LEUCINE AMINOPEPTIDASE-RELATED"/>
    <property type="match status" value="1"/>
</dbReference>
<evidence type="ECO:0000256" key="5">
    <source>
        <dbReference type="SAM" id="SignalP"/>
    </source>
</evidence>
<name>A0A0D0ALG6_9AGAM</name>
<dbReference type="PRINTS" id="PR00481">
    <property type="entry name" value="LAMNOPPTDASE"/>
</dbReference>
<dbReference type="MEROPS" id="M17.001"/>
<dbReference type="PANTHER" id="PTHR11963:SF23">
    <property type="entry name" value="CYTOSOL AMINOPEPTIDASE"/>
    <property type="match status" value="1"/>
</dbReference>
<protein>
    <recommendedName>
        <fullName evidence="6">Cytosol aminopeptidase domain-containing protein</fullName>
    </recommendedName>
</protein>
<gene>
    <name evidence="7" type="ORF">CY34DRAFT_18807</name>
</gene>
<dbReference type="PROSITE" id="PS00631">
    <property type="entry name" value="CYTOSOL_AP"/>
    <property type="match status" value="1"/>
</dbReference>
<reference evidence="8" key="2">
    <citation type="submission" date="2015-01" db="EMBL/GenBank/DDBJ databases">
        <title>Evolutionary Origins and Diversification of the Mycorrhizal Mutualists.</title>
        <authorList>
            <consortium name="DOE Joint Genome Institute"/>
            <consortium name="Mycorrhizal Genomics Consortium"/>
            <person name="Kohler A."/>
            <person name="Kuo A."/>
            <person name="Nagy L.G."/>
            <person name="Floudas D."/>
            <person name="Copeland A."/>
            <person name="Barry K.W."/>
            <person name="Cichocki N."/>
            <person name="Veneault-Fourrey C."/>
            <person name="LaButti K."/>
            <person name="Lindquist E.A."/>
            <person name="Lipzen A."/>
            <person name="Lundell T."/>
            <person name="Morin E."/>
            <person name="Murat C."/>
            <person name="Riley R."/>
            <person name="Ohm R."/>
            <person name="Sun H."/>
            <person name="Tunlid A."/>
            <person name="Henrissat B."/>
            <person name="Grigoriev I.V."/>
            <person name="Hibbett D.S."/>
            <person name="Martin F."/>
        </authorList>
    </citation>
    <scope>NUCLEOTIDE SEQUENCE [LARGE SCALE GENOMIC DNA]</scope>
    <source>
        <strain evidence="8">UH-Slu-Lm8-n1</strain>
    </source>
</reference>
<dbReference type="STRING" id="930992.A0A0D0ALG6"/>
<reference evidence="7 8" key="1">
    <citation type="submission" date="2014-04" db="EMBL/GenBank/DDBJ databases">
        <authorList>
            <consortium name="DOE Joint Genome Institute"/>
            <person name="Kuo A."/>
            <person name="Ruytinx J."/>
            <person name="Rineau F."/>
            <person name="Colpaert J."/>
            <person name="Kohler A."/>
            <person name="Nagy L.G."/>
            <person name="Floudas D."/>
            <person name="Copeland A."/>
            <person name="Barry K.W."/>
            <person name="Cichocki N."/>
            <person name="Veneault-Fourrey C."/>
            <person name="LaButti K."/>
            <person name="Lindquist E.A."/>
            <person name="Lipzen A."/>
            <person name="Lundell T."/>
            <person name="Morin E."/>
            <person name="Murat C."/>
            <person name="Sun H."/>
            <person name="Tunlid A."/>
            <person name="Henrissat B."/>
            <person name="Grigoriev I.V."/>
            <person name="Hibbett D.S."/>
            <person name="Martin F."/>
            <person name="Nordberg H.P."/>
            <person name="Cantor M.N."/>
            <person name="Hua S.X."/>
        </authorList>
    </citation>
    <scope>NUCLEOTIDE SEQUENCE [LARGE SCALE GENOMIC DNA]</scope>
    <source>
        <strain evidence="7 8">UH-Slu-Lm8-n1</strain>
    </source>
</reference>
<dbReference type="Proteomes" id="UP000054485">
    <property type="component" value="Unassembled WGS sequence"/>
</dbReference>
<dbReference type="Pfam" id="PF00883">
    <property type="entry name" value="Peptidase_M17"/>
    <property type="match status" value="1"/>
</dbReference>
<dbReference type="GO" id="GO:0006508">
    <property type="term" value="P:proteolysis"/>
    <property type="evidence" value="ECO:0007669"/>
    <property type="project" value="UniProtKB-KW"/>
</dbReference>
<dbReference type="GO" id="GO:0030145">
    <property type="term" value="F:manganese ion binding"/>
    <property type="evidence" value="ECO:0007669"/>
    <property type="project" value="InterPro"/>
</dbReference>
<evidence type="ECO:0000259" key="6">
    <source>
        <dbReference type="PROSITE" id="PS00631"/>
    </source>
</evidence>
<keyword evidence="4" id="KW-0378">Hydrolase</keyword>
<proteinExistence type="inferred from homology"/>
<organism evidence="7 8">
    <name type="scientific">Suillus luteus UH-Slu-Lm8-n1</name>
    <dbReference type="NCBI Taxonomy" id="930992"/>
    <lineage>
        <taxon>Eukaryota</taxon>
        <taxon>Fungi</taxon>
        <taxon>Dikarya</taxon>
        <taxon>Basidiomycota</taxon>
        <taxon>Agaricomycotina</taxon>
        <taxon>Agaricomycetes</taxon>
        <taxon>Agaricomycetidae</taxon>
        <taxon>Boletales</taxon>
        <taxon>Suillineae</taxon>
        <taxon>Suillaceae</taxon>
        <taxon>Suillus</taxon>
    </lineage>
</organism>
<accession>A0A0D0ALG6</accession>
<dbReference type="InterPro" id="IPR000819">
    <property type="entry name" value="Peptidase_M17_C"/>
</dbReference>
<dbReference type="InParanoid" id="A0A0D0ALG6"/>
<keyword evidence="5" id="KW-0732">Signal</keyword>
<evidence type="ECO:0000313" key="8">
    <source>
        <dbReference type="Proteomes" id="UP000054485"/>
    </source>
</evidence>
<feature type="chain" id="PRO_5002224119" description="Cytosol aminopeptidase domain-containing protein" evidence="5">
    <location>
        <begin position="17"/>
        <end position="158"/>
    </location>
</feature>
<dbReference type="AlphaFoldDB" id="A0A0D0ALG6"/>
<evidence type="ECO:0000256" key="3">
    <source>
        <dbReference type="ARBA" id="ARBA00022670"/>
    </source>
</evidence>
<evidence type="ECO:0000256" key="2">
    <source>
        <dbReference type="ARBA" id="ARBA00022438"/>
    </source>
</evidence>
<dbReference type="SUPFAM" id="SSF53187">
    <property type="entry name" value="Zn-dependent exopeptidases"/>
    <property type="match status" value="1"/>
</dbReference>
<dbReference type="Gene3D" id="3.40.630.10">
    <property type="entry name" value="Zn peptidases"/>
    <property type="match status" value="1"/>
</dbReference>
<keyword evidence="8" id="KW-1185">Reference proteome</keyword>
<feature type="signal peptide" evidence="5">
    <location>
        <begin position="1"/>
        <end position="16"/>
    </location>
</feature>
<evidence type="ECO:0000256" key="4">
    <source>
        <dbReference type="ARBA" id="ARBA00022801"/>
    </source>
</evidence>
<dbReference type="OrthoDB" id="412814at2759"/>
<keyword evidence="2" id="KW-0031">Aminopeptidase</keyword>
<dbReference type="EMBL" id="KN836116">
    <property type="protein sequence ID" value="KIK32778.1"/>
    <property type="molecule type" value="Genomic_DNA"/>
</dbReference>
<feature type="domain" description="Cytosol aminopeptidase" evidence="6">
    <location>
        <begin position="47"/>
        <end position="54"/>
    </location>
</feature>